<proteinExistence type="predicted"/>
<feature type="compositionally biased region" description="Low complexity" evidence="1">
    <location>
        <begin position="73"/>
        <end position="82"/>
    </location>
</feature>
<reference evidence="2 3" key="1">
    <citation type="submission" date="2019-03" db="EMBL/GenBank/DDBJ databases">
        <title>First draft genome of Liparis tanakae, snailfish: a comprehensive survey of snailfish specific genes.</title>
        <authorList>
            <person name="Kim W."/>
            <person name="Song I."/>
            <person name="Jeong J.-H."/>
            <person name="Kim D."/>
            <person name="Kim S."/>
            <person name="Ryu S."/>
            <person name="Song J.Y."/>
            <person name="Lee S.K."/>
        </authorList>
    </citation>
    <scope>NUCLEOTIDE SEQUENCE [LARGE SCALE GENOMIC DNA]</scope>
    <source>
        <tissue evidence="2">Muscle</tissue>
    </source>
</reference>
<accession>A0A4Z2GQ62</accession>
<dbReference type="EMBL" id="SRLO01000461">
    <property type="protein sequence ID" value="TNN55245.1"/>
    <property type="molecule type" value="Genomic_DNA"/>
</dbReference>
<sequence>MSGLQCEDLWRGPRQRHWAGEIHRRLHRRNVSPLTQKGVPKKPKAEEEEEEEEEEARRSRLRSQEQGGHRHFSWSTLSSGSKSKSEEINNTAREGRVGGDAAGNVVPRATGGG</sequence>
<dbReference type="Proteomes" id="UP000314294">
    <property type="component" value="Unassembled WGS sequence"/>
</dbReference>
<name>A0A4Z2GQ62_9TELE</name>
<feature type="region of interest" description="Disordered" evidence="1">
    <location>
        <begin position="24"/>
        <end position="113"/>
    </location>
</feature>
<gene>
    <name evidence="2" type="ORF">EYF80_034511</name>
</gene>
<evidence type="ECO:0000313" key="3">
    <source>
        <dbReference type="Proteomes" id="UP000314294"/>
    </source>
</evidence>
<feature type="compositionally biased region" description="Basic and acidic residues" evidence="1">
    <location>
        <begin position="83"/>
        <end position="97"/>
    </location>
</feature>
<dbReference type="AlphaFoldDB" id="A0A4Z2GQ62"/>
<keyword evidence="3" id="KW-1185">Reference proteome</keyword>
<evidence type="ECO:0000313" key="2">
    <source>
        <dbReference type="EMBL" id="TNN55245.1"/>
    </source>
</evidence>
<protein>
    <submittedName>
        <fullName evidence="2">Uncharacterized protein</fullName>
    </submittedName>
</protein>
<organism evidence="2 3">
    <name type="scientific">Liparis tanakae</name>
    <name type="common">Tanaka's snailfish</name>
    <dbReference type="NCBI Taxonomy" id="230148"/>
    <lineage>
        <taxon>Eukaryota</taxon>
        <taxon>Metazoa</taxon>
        <taxon>Chordata</taxon>
        <taxon>Craniata</taxon>
        <taxon>Vertebrata</taxon>
        <taxon>Euteleostomi</taxon>
        <taxon>Actinopterygii</taxon>
        <taxon>Neopterygii</taxon>
        <taxon>Teleostei</taxon>
        <taxon>Neoteleostei</taxon>
        <taxon>Acanthomorphata</taxon>
        <taxon>Eupercaria</taxon>
        <taxon>Perciformes</taxon>
        <taxon>Cottioidei</taxon>
        <taxon>Cottales</taxon>
        <taxon>Liparidae</taxon>
        <taxon>Liparis</taxon>
    </lineage>
</organism>
<evidence type="ECO:0000256" key="1">
    <source>
        <dbReference type="SAM" id="MobiDB-lite"/>
    </source>
</evidence>
<comment type="caution">
    <text evidence="2">The sequence shown here is derived from an EMBL/GenBank/DDBJ whole genome shotgun (WGS) entry which is preliminary data.</text>
</comment>